<name>A0A8T3BYH6_DENNO</name>
<sequence length="231" mass="26311">MGGKGRRRREKNYLAAHGGDKRLPPPPNAKELEALPSKLRRIMEFKNSSASKHGDTISSAETRQGKRKDESSGKKNPNLNVSRSTASNLILGDDTNDKTENNLVMDKNGSAEFSSADTRKRKRKRNSAKDLRFEALDQLGKHSKRKERKKEYLKERKNKHKKVKANDALDFPGRENIRFGEVVEAPPKLSLPKMSKTLTVDASKERLRQQAVELYRKRRGWESRPGLKLPL</sequence>
<protein>
    <submittedName>
        <fullName evidence="2">Uncharacterized protein</fullName>
    </submittedName>
</protein>
<evidence type="ECO:0000256" key="1">
    <source>
        <dbReference type="SAM" id="MobiDB-lite"/>
    </source>
</evidence>
<organism evidence="2 3">
    <name type="scientific">Dendrobium nobile</name>
    <name type="common">Orchid</name>
    <dbReference type="NCBI Taxonomy" id="94219"/>
    <lineage>
        <taxon>Eukaryota</taxon>
        <taxon>Viridiplantae</taxon>
        <taxon>Streptophyta</taxon>
        <taxon>Embryophyta</taxon>
        <taxon>Tracheophyta</taxon>
        <taxon>Spermatophyta</taxon>
        <taxon>Magnoliopsida</taxon>
        <taxon>Liliopsida</taxon>
        <taxon>Asparagales</taxon>
        <taxon>Orchidaceae</taxon>
        <taxon>Epidendroideae</taxon>
        <taxon>Malaxideae</taxon>
        <taxon>Dendrobiinae</taxon>
        <taxon>Dendrobium</taxon>
    </lineage>
</organism>
<feature type="compositionally biased region" description="Polar residues" evidence="1">
    <location>
        <begin position="46"/>
        <end position="62"/>
    </location>
</feature>
<evidence type="ECO:0000313" key="2">
    <source>
        <dbReference type="EMBL" id="KAI0523122.1"/>
    </source>
</evidence>
<keyword evidence="3" id="KW-1185">Reference proteome</keyword>
<accession>A0A8T3BYH6</accession>
<reference evidence="2" key="1">
    <citation type="journal article" date="2022" name="Front. Genet.">
        <title>Chromosome-Scale Assembly of the Dendrobium nobile Genome Provides Insights Into the Molecular Mechanism of the Biosynthesis of the Medicinal Active Ingredient of Dendrobium.</title>
        <authorList>
            <person name="Xu Q."/>
            <person name="Niu S.-C."/>
            <person name="Li K.-L."/>
            <person name="Zheng P.-J."/>
            <person name="Zhang X.-J."/>
            <person name="Jia Y."/>
            <person name="Liu Y."/>
            <person name="Niu Y.-X."/>
            <person name="Yu L.-H."/>
            <person name="Chen D.-F."/>
            <person name="Zhang G.-Q."/>
        </authorList>
    </citation>
    <scope>NUCLEOTIDE SEQUENCE</scope>
    <source>
        <tissue evidence="2">Leaf</tissue>
    </source>
</reference>
<feature type="compositionally biased region" description="Basic and acidic residues" evidence="1">
    <location>
        <begin position="63"/>
        <end position="73"/>
    </location>
</feature>
<dbReference type="OrthoDB" id="673745at2759"/>
<gene>
    <name evidence="2" type="ORF">KFK09_005512</name>
</gene>
<dbReference type="PANTHER" id="PTHR37218:SF2">
    <property type="entry name" value="COILED-COIL PROTEIN"/>
    <property type="match status" value="1"/>
</dbReference>
<feature type="compositionally biased region" description="Basic residues" evidence="1">
    <location>
        <begin position="1"/>
        <end position="10"/>
    </location>
</feature>
<comment type="caution">
    <text evidence="2">The sequence shown here is derived from an EMBL/GenBank/DDBJ whole genome shotgun (WGS) entry which is preliminary data.</text>
</comment>
<feature type="region of interest" description="Disordered" evidence="1">
    <location>
        <begin position="1"/>
        <end position="169"/>
    </location>
</feature>
<dbReference type="EMBL" id="JAGYWB010000005">
    <property type="protein sequence ID" value="KAI0523122.1"/>
    <property type="molecule type" value="Genomic_DNA"/>
</dbReference>
<proteinExistence type="predicted"/>
<dbReference type="Proteomes" id="UP000829196">
    <property type="component" value="Unassembled WGS sequence"/>
</dbReference>
<evidence type="ECO:0000313" key="3">
    <source>
        <dbReference type="Proteomes" id="UP000829196"/>
    </source>
</evidence>
<dbReference type="AlphaFoldDB" id="A0A8T3BYH6"/>
<feature type="compositionally biased region" description="Polar residues" evidence="1">
    <location>
        <begin position="74"/>
        <end position="88"/>
    </location>
</feature>
<dbReference type="PANTHER" id="PTHR37218">
    <property type="entry name" value="COILED-COIL PROTEIN"/>
    <property type="match status" value="1"/>
</dbReference>